<keyword evidence="2 4" id="KW-0863">Zinc-finger</keyword>
<keyword evidence="1" id="KW-0479">Metal-binding</keyword>
<evidence type="ECO:0000313" key="7">
    <source>
        <dbReference type="Proteomes" id="UP000708208"/>
    </source>
</evidence>
<accession>A0A8J2NSU2</accession>
<organism evidence="6 7">
    <name type="scientific">Allacma fusca</name>
    <dbReference type="NCBI Taxonomy" id="39272"/>
    <lineage>
        <taxon>Eukaryota</taxon>
        <taxon>Metazoa</taxon>
        <taxon>Ecdysozoa</taxon>
        <taxon>Arthropoda</taxon>
        <taxon>Hexapoda</taxon>
        <taxon>Collembola</taxon>
        <taxon>Symphypleona</taxon>
        <taxon>Sminthuridae</taxon>
        <taxon>Allacma</taxon>
    </lineage>
</organism>
<name>A0A8J2NSU2_9HEXA</name>
<evidence type="ECO:0000313" key="6">
    <source>
        <dbReference type="EMBL" id="CAG7677817.1"/>
    </source>
</evidence>
<proteinExistence type="predicted"/>
<dbReference type="GO" id="GO:0008270">
    <property type="term" value="F:zinc ion binding"/>
    <property type="evidence" value="ECO:0007669"/>
    <property type="project" value="UniProtKB-KW"/>
</dbReference>
<evidence type="ECO:0000256" key="2">
    <source>
        <dbReference type="ARBA" id="ARBA00022771"/>
    </source>
</evidence>
<dbReference type="AlphaFoldDB" id="A0A8J2NSU2"/>
<dbReference type="GO" id="GO:0003677">
    <property type="term" value="F:DNA binding"/>
    <property type="evidence" value="ECO:0007669"/>
    <property type="project" value="InterPro"/>
</dbReference>
<evidence type="ECO:0000256" key="3">
    <source>
        <dbReference type="ARBA" id="ARBA00022833"/>
    </source>
</evidence>
<dbReference type="PROSITE" id="PS50808">
    <property type="entry name" value="ZF_BED"/>
    <property type="match status" value="1"/>
</dbReference>
<dbReference type="OrthoDB" id="8958253at2759"/>
<comment type="caution">
    <text evidence="6">The sequence shown here is derived from an EMBL/GenBank/DDBJ whole genome shotgun (WGS) entry which is preliminary data.</text>
</comment>
<dbReference type="Pfam" id="PF02892">
    <property type="entry name" value="zf-BED"/>
    <property type="match status" value="1"/>
</dbReference>
<evidence type="ECO:0000259" key="5">
    <source>
        <dbReference type="PROSITE" id="PS50808"/>
    </source>
</evidence>
<reference evidence="6" key="1">
    <citation type="submission" date="2021-06" db="EMBL/GenBank/DDBJ databases">
        <authorList>
            <person name="Hodson N. C."/>
            <person name="Mongue J. A."/>
            <person name="Jaron S. K."/>
        </authorList>
    </citation>
    <scope>NUCLEOTIDE SEQUENCE</scope>
</reference>
<dbReference type="InterPro" id="IPR003656">
    <property type="entry name" value="Znf_BED"/>
</dbReference>
<gene>
    <name evidence="6" type="ORF">AFUS01_LOCUS2502</name>
</gene>
<dbReference type="EMBL" id="CAJVCH010014251">
    <property type="protein sequence ID" value="CAG7677817.1"/>
    <property type="molecule type" value="Genomic_DNA"/>
</dbReference>
<protein>
    <recommendedName>
        <fullName evidence="5">BED-type domain-containing protein</fullName>
    </recommendedName>
</protein>
<keyword evidence="7" id="KW-1185">Reference proteome</keyword>
<keyword evidence="3" id="KW-0862">Zinc</keyword>
<evidence type="ECO:0000256" key="4">
    <source>
        <dbReference type="PROSITE-ProRule" id="PRU00027"/>
    </source>
</evidence>
<feature type="domain" description="BED-type" evidence="5">
    <location>
        <begin position="146"/>
        <end position="196"/>
    </location>
</feature>
<sequence length="299" mass="33325">MSLPEDETQIRQAVPEGSQILTIFDNVSGSNGQLSEGREAFTAPASNLESVQVPVRTSMRRLESYFAPICKETSQRMTFDESGQGALGSADESCSVMETGSDPDASDREVCTFLSTVSVEVPNEQTSNQSRLGAVAASSNVFLKRPSASAIWDYFRKDRVTGKSQCRYCQIFLTSINATNAKRHLKSCKPSEYDMVVLKDSKISDSENVKQPKQKKLEFGTSYPRNHPKQMVLRKKLAMLYGCTSISGNDFRKTLALTRDQIKAMLKDVKRMTIGSDIWTKKGNRSSYLSVTATFFIRR</sequence>
<dbReference type="Proteomes" id="UP000708208">
    <property type="component" value="Unassembled WGS sequence"/>
</dbReference>
<evidence type="ECO:0000256" key="1">
    <source>
        <dbReference type="ARBA" id="ARBA00022723"/>
    </source>
</evidence>